<comment type="caution">
    <text evidence="2">The sequence shown here is derived from an EMBL/GenBank/DDBJ whole genome shotgun (WGS) entry which is preliminary data.</text>
</comment>
<feature type="compositionally biased region" description="Low complexity" evidence="1">
    <location>
        <begin position="1"/>
        <end position="14"/>
    </location>
</feature>
<feature type="region of interest" description="Disordered" evidence="1">
    <location>
        <begin position="1"/>
        <end position="21"/>
    </location>
</feature>
<reference evidence="2 3" key="1">
    <citation type="journal article" date="2020" name="BMC Genomics">
        <title>Intraspecific diversification of the crop wild relative Brassica cretica Lam. using demographic model selection.</title>
        <authorList>
            <person name="Kioukis A."/>
            <person name="Michalopoulou V.A."/>
            <person name="Briers L."/>
            <person name="Pirintsos S."/>
            <person name="Studholme D.J."/>
            <person name="Pavlidis P."/>
            <person name="Sarris P.F."/>
        </authorList>
    </citation>
    <scope>NUCLEOTIDE SEQUENCE [LARGE SCALE GENOMIC DNA]</scope>
    <source>
        <strain evidence="3">cv. PFS-1207/04</strain>
    </source>
</reference>
<name>A0ABQ7B3F7_BRACR</name>
<evidence type="ECO:0000313" key="2">
    <source>
        <dbReference type="EMBL" id="KAF3520721.1"/>
    </source>
</evidence>
<dbReference type="Proteomes" id="UP000266723">
    <property type="component" value="Unassembled WGS sequence"/>
</dbReference>
<organism evidence="2 3">
    <name type="scientific">Brassica cretica</name>
    <name type="common">Mustard</name>
    <dbReference type="NCBI Taxonomy" id="69181"/>
    <lineage>
        <taxon>Eukaryota</taxon>
        <taxon>Viridiplantae</taxon>
        <taxon>Streptophyta</taxon>
        <taxon>Embryophyta</taxon>
        <taxon>Tracheophyta</taxon>
        <taxon>Spermatophyta</taxon>
        <taxon>Magnoliopsida</taxon>
        <taxon>eudicotyledons</taxon>
        <taxon>Gunneridae</taxon>
        <taxon>Pentapetalae</taxon>
        <taxon>rosids</taxon>
        <taxon>malvids</taxon>
        <taxon>Brassicales</taxon>
        <taxon>Brassicaceae</taxon>
        <taxon>Brassiceae</taxon>
        <taxon>Brassica</taxon>
    </lineage>
</organism>
<gene>
    <name evidence="2" type="ORF">DY000_02060936</name>
</gene>
<accession>A0ABQ7B3F7</accession>
<dbReference type="EMBL" id="QGKV02001556">
    <property type="protein sequence ID" value="KAF3520721.1"/>
    <property type="molecule type" value="Genomic_DNA"/>
</dbReference>
<keyword evidence="3" id="KW-1185">Reference proteome</keyword>
<proteinExistence type="predicted"/>
<evidence type="ECO:0000313" key="3">
    <source>
        <dbReference type="Proteomes" id="UP000266723"/>
    </source>
</evidence>
<evidence type="ECO:0000256" key="1">
    <source>
        <dbReference type="SAM" id="MobiDB-lite"/>
    </source>
</evidence>
<protein>
    <submittedName>
        <fullName evidence="2">Uncharacterized protein</fullName>
    </submittedName>
</protein>
<sequence>MSLFRSPLLSSPLSPKDPRSAWKEKKWCYKRLKKLDGGSIGVNNGGLGVNSGGLDIVNGSLARWRKLNKLYCGVLGWWSRPQR</sequence>